<evidence type="ECO:0000313" key="3">
    <source>
        <dbReference type="Proteomes" id="UP001432166"/>
    </source>
</evidence>
<sequence>MAERIRATAPSGGHRTPVTGALLAALFTLLGVLGLQGVPAAASTDALRTSVAVAAQHGPAQAPAPALAPAPAPAKAQADTRTGVHDTCVTACGQPPRAGRVTAGEWHAPPPGGLSLPPGLVVPRPATGLPLPDALGAVTPSPHSAQYSGRGPPPSTGI</sequence>
<feature type="compositionally biased region" description="Low complexity" evidence="1">
    <location>
        <begin position="113"/>
        <end position="125"/>
    </location>
</feature>
<keyword evidence="3" id="KW-1185">Reference proteome</keyword>
<accession>A0ABZ1JVP7</accession>
<gene>
    <name evidence="2" type="ORF">OG288_41070</name>
</gene>
<protein>
    <submittedName>
        <fullName evidence="2">Uncharacterized protein</fullName>
    </submittedName>
</protein>
<organism evidence="2 3">
    <name type="scientific">Streptomyces tauricus</name>
    <dbReference type="NCBI Taxonomy" id="68274"/>
    <lineage>
        <taxon>Bacteria</taxon>
        <taxon>Bacillati</taxon>
        <taxon>Actinomycetota</taxon>
        <taxon>Actinomycetes</taxon>
        <taxon>Kitasatosporales</taxon>
        <taxon>Streptomycetaceae</taxon>
        <taxon>Streptomyces</taxon>
        <taxon>Streptomyces aurantiacus group</taxon>
    </lineage>
</organism>
<dbReference type="RefSeq" id="WP_328939609.1">
    <property type="nucleotide sequence ID" value="NZ_CP108133.1"/>
</dbReference>
<name>A0ABZ1JVP7_9ACTN</name>
<feature type="region of interest" description="Disordered" evidence="1">
    <location>
        <begin position="58"/>
        <end position="158"/>
    </location>
</feature>
<dbReference type="Proteomes" id="UP001432166">
    <property type="component" value="Chromosome"/>
</dbReference>
<evidence type="ECO:0000313" key="2">
    <source>
        <dbReference type="EMBL" id="WTP54159.1"/>
    </source>
</evidence>
<proteinExistence type="predicted"/>
<evidence type="ECO:0000256" key="1">
    <source>
        <dbReference type="SAM" id="MobiDB-lite"/>
    </source>
</evidence>
<reference evidence="2" key="1">
    <citation type="submission" date="2022-10" db="EMBL/GenBank/DDBJ databases">
        <title>The complete genomes of actinobacterial strains from the NBC collection.</title>
        <authorList>
            <person name="Joergensen T.S."/>
            <person name="Alvarez Arevalo M."/>
            <person name="Sterndorff E.B."/>
            <person name="Faurdal D."/>
            <person name="Vuksanovic O."/>
            <person name="Mourched A.-S."/>
            <person name="Charusanti P."/>
            <person name="Shaw S."/>
            <person name="Blin K."/>
            <person name="Weber T."/>
        </authorList>
    </citation>
    <scope>NUCLEOTIDE SEQUENCE</scope>
    <source>
        <strain evidence="2">NBC_00189</strain>
    </source>
</reference>
<dbReference type="EMBL" id="CP108133">
    <property type="protein sequence ID" value="WTP54159.1"/>
    <property type="molecule type" value="Genomic_DNA"/>
</dbReference>